<dbReference type="FunFam" id="3.90.850.10:FF:000004">
    <property type="entry name" value="Fumarylacetoacetase"/>
    <property type="match status" value="1"/>
</dbReference>
<dbReference type="InterPro" id="IPR015377">
    <property type="entry name" value="Fumarylacetoacetase_N"/>
</dbReference>
<keyword evidence="6 14" id="KW-0479">Metal-binding</keyword>
<evidence type="ECO:0000259" key="16">
    <source>
        <dbReference type="Pfam" id="PF09298"/>
    </source>
</evidence>
<dbReference type="STRING" id="83784.SAMN05192564_102574"/>
<evidence type="ECO:0000256" key="10">
    <source>
        <dbReference type="ARBA" id="ARBA00022878"/>
    </source>
</evidence>
<dbReference type="EMBL" id="FNRQ01000002">
    <property type="protein sequence ID" value="SEA65584.1"/>
    <property type="molecule type" value="Genomic_DNA"/>
</dbReference>
<evidence type="ECO:0000256" key="12">
    <source>
        <dbReference type="PIRSR" id="PIRSR605959-1"/>
    </source>
</evidence>
<feature type="binding site" evidence="13">
    <location>
        <position position="165"/>
    </location>
    <ligand>
        <name>substrate</name>
    </ligand>
</feature>
<evidence type="ECO:0000256" key="1">
    <source>
        <dbReference type="ARBA" id="ARBA00001913"/>
    </source>
</evidence>
<dbReference type="Gene3D" id="2.30.30.230">
    <property type="entry name" value="Fumarylacetoacetase, N-terminal domain"/>
    <property type="match status" value="1"/>
</dbReference>
<feature type="binding site" evidence="14">
    <location>
        <position position="256"/>
    </location>
    <ligand>
        <name>Mg(2+)</name>
        <dbReference type="ChEBI" id="CHEBI:18420"/>
    </ligand>
</feature>
<evidence type="ECO:0000259" key="15">
    <source>
        <dbReference type="Pfam" id="PF01557"/>
    </source>
</evidence>
<comment type="similarity">
    <text evidence="4">Belongs to the FAH family.</text>
</comment>
<dbReference type="GO" id="GO:0046872">
    <property type="term" value="F:metal ion binding"/>
    <property type="evidence" value="ECO:0007669"/>
    <property type="project" value="UniProtKB-KW"/>
</dbReference>
<evidence type="ECO:0000256" key="3">
    <source>
        <dbReference type="ARBA" id="ARBA00004782"/>
    </source>
</evidence>
<evidence type="ECO:0000256" key="13">
    <source>
        <dbReference type="PIRSR" id="PIRSR605959-2"/>
    </source>
</evidence>
<feature type="binding site" evidence="13">
    <location>
        <position position="267"/>
    </location>
    <ligand>
        <name>substrate</name>
    </ligand>
</feature>
<feature type="domain" description="Fumarylacetoacetase N-terminal" evidence="16">
    <location>
        <begin position="32"/>
        <end position="141"/>
    </location>
</feature>
<comment type="cofactor">
    <cofactor evidence="1 14">
        <name>Ca(2+)</name>
        <dbReference type="ChEBI" id="CHEBI:29108"/>
    </cofactor>
</comment>
<dbReference type="Pfam" id="PF01557">
    <property type="entry name" value="FAA_hydrolase"/>
    <property type="match status" value="1"/>
</dbReference>
<feature type="active site" description="Proton acceptor" evidence="12">
    <location>
        <position position="156"/>
    </location>
</feature>
<dbReference type="AlphaFoldDB" id="A0A1H4CYS2"/>
<sequence length="440" mass="47486">MNASGDLQATLDASRKSWVETANAPQCDFPIQNLPFGIFSDARNATRRVGVAIGDCVVDLSALGQAGLLKLSADGKAAGNSVFERDSLNDFIALGQDAWRSVRIQLSALLARDTATPALRDDPALQARALIPLAGATLHLPVEIPGYTDFYSSKEHATNVGSMFRDPKNALLPNWSEMPIGYNGRASSVVVSGTPVRRPNGQLKLPDAERPVFGASRKLDIELETGFIIGRGNALGEPVACEDAESHIFGMVLLNDWSARDIQQWEYVPLGPFNAKTFATTISPWIVTLDALEPFRVAQPAQEPKPLDYLCHAGEHAFDIALEVMLRPRNASQPTTISRTNFRHMYWTMAQQLAHHTVSGCNTRVGDLMGSGTISGPTGDSSGSLLELTWNGQKPLELHGGGTRAFIEDGDELTLAGWCQGNGYRVGFGPCVGEILPAHR</sequence>
<keyword evidence="18" id="KW-1185">Reference proteome</keyword>
<dbReference type="EC" id="3.7.1.2" evidence="5"/>
<dbReference type="Pfam" id="PF09298">
    <property type="entry name" value="FAA_hydrolase_N"/>
    <property type="match status" value="1"/>
</dbReference>
<organism evidence="17 18">
    <name type="scientific">Paraburkholderia sartisoli</name>
    <dbReference type="NCBI Taxonomy" id="83784"/>
    <lineage>
        <taxon>Bacteria</taxon>
        <taxon>Pseudomonadati</taxon>
        <taxon>Pseudomonadota</taxon>
        <taxon>Betaproteobacteria</taxon>
        <taxon>Burkholderiales</taxon>
        <taxon>Burkholderiaceae</taxon>
        <taxon>Paraburkholderia</taxon>
    </lineage>
</organism>
<evidence type="ECO:0000256" key="8">
    <source>
        <dbReference type="ARBA" id="ARBA00022837"/>
    </source>
</evidence>
<evidence type="ECO:0000256" key="11">
    <source>
        <dbReference type="ARBA" id="ARBA00023232"/>
    </source>
</evidence>
<dbReference type="GO" id="GO:0006559">
    <property type="term" value="P:L-phenylalanine catabolic process"/>
    <property type="evidence" value="ECO:0007669"/>
    <property type="project" value="UniProtKB-UniPathway"/>
</dbReference>
<reference evidence="18" key="1">
    <citation type="submission" date="2016-10" db="EMBL/GenBank/DDBJ databases">
        <authorList>
            <person name="Varghese N."/>
            <person name="Submissions S."/>
        </authorList>
    </citation>
    <scope>NUCLEOTIDE SEQUENCE [LARGE SCALE GENOMIC DNA]</scope>
    <source>
        <strain evidence="18">LMG 24000</strain>
    </source>
</reference>
<dbReference type="Proteomes" id="UP000198638">
    <property type="component" value="Unassembled WGS sequence"/>
</dbReference>
<evidence type="ECO:0000256" key="6">
    <source>
        <dbReference type="ARBA" id="ARBA00022723"/>
    </source>
</evidence>
<keyword evidence="8 14" id="KW-0106">Calcium</keyword>
<dbReference type="GO" id="GO:0006572">
    <property type="term" value="P:L-tyrosine catabolic process"/>
    <property type="evidence" value="ECO:0007669"/>
    <property type="project" value="UniProtKB-KW"/>
</dbReference>
<keyword evidence="9 14" id="KW-0460">Magnesium</keyword>
<comment type="cofactor">
    <cofactor evidence="2 14">
        <name>Mg(2+)</name>
        <dbReference type="ChEBI" id="CHEBI:18420"/>
    </cofactor>
</comment>
<evidence type="ECO:0000256" key="7">
    <source>
        <dbReference type="ARBA" id="ARBA00022801"/>
    </source>
</evidence>
<accession>A0A1H4CYS2</accession>
<gene>
    <name evidence="17" type="ORF">SAMN05192564_102574</name>
</gene>
<feature type="domain" description="Fumarylacetoacetase-like C-terminal" evidence="15">
    <location>
        <begin position="147"/>
        <end position="416"/>
    </location>
</feature>
<feature type="binding site" evidence="14">
    <location>
        <position position="224"/>
    </location>
    <ligand>
        <name>Ca(2+)</name>
        <dbReference type="ChEBI" id="CHEBI:29108"/>
    </ligand>
</feature>
<dbReference type="Gene3D" id="3.90.850.10">
    <property type="entry name" value="Fumarylacetoacetase-like, C-terminal domain"/>
    <property type="match status" value="1"/>
</dbReference>
<feature type="binding site" evidence="14">
    <location>
        <position position="256"/>
    </location>
    <ligand>
        <name>Ca(2+)</name>
        <dbReference type="ChEBI" id="CHEBI:29108"/>
    </ligand>
</feature>
<dbReference type="SUPFAM" id="SSF63433">
    <property type="entry name" value="Fumarylacetoacetate hydrolase, FAH, N-terminal domain"/>
    <property type="match status" value="1"/>
</dbReference>
<feature type="binding site" evidence="14">
    <location>
        <position position="149"/>
    </location>
    <ligand>
        <name>Ca(2+)</name>
        <dbReference type="ChEBI" id="CHEBI:29108"/>
    </ligand>
</feature>
<dbReference type="InterPro" id="IPR036462">
    <property type="entry name" value="Fumarylacetoacetase_N_sf"/>
</dbReference>
<evidence type="ECO:0000256" key="5">
    <source>
        <dbReference type="ARBA" id="ARBA00012094"/>
    </source>
</evidence>
<dbReference type="InterPro" id="IPR036663">
    <property type="entry name" value="Fumarylacetoacetase_C_sf"/>
</dbReference>
<keyword evidence="11" id="KW-0585">Phenylalanine catabolism</keyword>
<evidence type="ECO:0000256" key="14">
    <source>
        <dbReference type="PIRSR" id="PIRSR605959-3"/>
    </source>
</evidence>
<keyword evidence="7 17" id="KW-0378">Hydrolase</keyword>
<proteinExistence type="inferred from homology"/>
<dbReference type="PANTHER" id="PTHR43069">
    <property type="entry name" value="FUMARYLACETOACETASE"/>
    <property type="match status" value="1"/>
</dbReference>
<evidence type="ECO:0000256" key="4">
    <source>
        <dbReference type="ARBA" id="ARBA00010211"/>
    </source>
</evidence>
<dbReference type="PANTHER" id="PTHR43069:SF2">
    <property type="entry name" value="FUMARYLACETOACETASE"/>
    <property type="match status" value="1"/>
</dbReference>
<dbReference type="InterPro" id="IPR005959">
    <property type="entry name" value="Fumarylacetoacetase"/>
</dbReference>
<evidence type="ECO:0000256" key="9">
    <source>
        <dbReference type="ARBA" id="ARBA00022842"/>
    </source>
</evidence>
<feature type="binding site" evidence="13">
    <location>
        <position position="151"/>
    </location>
    <ligand>
        <name>substrate</name>
    </ligand>
</feature>
<dbReference type="GO" id="GO:0004334">
    <property type="term" value="F:fumarylacetoacetase activity"/>
    <property type="evidence" value="ECO:0007669"/>
    <property type="project" value="UniProtKB-EC"/>
</dbReference>
<dbReference type="UniPathway" id="UPA00139">
    <property type="reaction ID" value="UER00341"/>
</dbReference>
<dbReference type="GO" id="GO:1902000">
    <property type="term" value="P:homogentisate catabolic process"/>
    <property type="evidence" value="ECO:0007669"/>
    <property type="project" value="TreeGrafter"/>
</dbReference>
<dbReference type="NCBIfam" id="TIGR01266">
    <property type="entry name" value="fum_ac_acetase"/>
    <property type="match status" value="1"/>
</dbReference>
<dbReference type="RefSeq" id="WP_176954115.1">
    <property type="nucleotide sequence ID" value="NZ_FNRQ01000002.1"/>
</dbReference>
<dbReference type="InterPro" id="IPR011234">
    <property type="entry name" value="Fumarylacetoacetase-like_C"/>
</dbReference>
<evidence type="ECO:0000256" key="2">
    <source>
        <dbReference type="ARBA" id="ARBA00001946"/>
    </source>
</evidence>
<comment type="pathway">
    <text evidence="3">Amino-acid degradation; L-phenylalanine degradation; acetoacetate and fumarate from L-phenylalanine: step 6/6.</text>
</comment>
<keyword evidence="10" id="KW-0828">Tyrosine catabolism</keyword>
<protein>
    <recommendedName>
        <fullName evidence="5">fumarylacetoacetase</fullName>
        <ecNumber evidence="5">3.7.1.2</ecNumber>
    </recommendedName>
</protein>
<dbReference type="SUPFAM" id="SSF56529">
    <property type="entry name" value="FAH"/>
    <property type="match status" value="1"/>
</dbReference>
<evidence type="ECO:0000313" key="18">
    <source>
        <dbReference type="Proteomes" id="UP000198638"/>
    </source>
</evidence>
<feature type="binding site" evidence="14">
    <location>
        <position position="222"/>
    </location>
    <ligand>
        <name>Ca(2+)</name>
        <dbReference type="ChEBI" id="CHEBI:29108"/>
    </ligand>
</feature>
<feature type="binding site" evidence="14">
    <location>
        <position position="276"/>
    </location>
    <ligand>
        <name>Mg(2+)</name>
        <dbReference type="ChEBI" id="CHEBI:18420"/>
    </ligand>
</feature>
<feature type="binding site" evidence="14">
    <location>
        <position position="280"/>
    </location>
    <ligand>
        <name>Mg(2+)</name>
        <dbReference type="ChEBI" id="CHEBI:18420"/>
    </ligand>
</feature>
<feature type="binding site" evidence="13">
    <location>
        <position position="263"/>
    </location>
    <ligand>
        <name>substrate</name>
    </ligand>
</feature>
<name>A0A1H4CYS2_9BURK</name>
<evidence type="ECO:0000313" key="17">
    <source>
        <dbReference type="EMBL" id="SEA65584.1"/>
    </source>
</evidence>
<feature type="binding site" evidence="13">
    <location>
        <position position="373"/>
    </location>
    <ligand>
        <name>substrate</name>
    </ligand>
</feature>